<dbReference type="SUPFAM" id="SSF52540">
    <property type="entry name" value="P-loop containing nucleoside triphosphate hydrolases"/>
    <property type="match status" value="1"/>
</dbReference>
<dbReference type="InterPro" id="IPR014001">
    <property type="entry name" value="Helicase_ATP-bd"/>
</dbReference>
<feature type="domain" description="Helicase C-terminal" evidence="12">
    <location>
        <begin position="278"/>
        <end position="445"/>
    </location>
</feature>
<gene>
    <name evidence="13" type="ORF">J437_LFUL017279</name>
</gene>
<comment type="domain">
    <text evidence="9">The Q motif is unique to and characteristic of the DEAD box family of RNA helicases and controls ATP binding and hydrolysis.</text>
</comment>
<feature type="compositionally biased region" description="Basic residues" evidence="10">
    <location>
        <begin position="569"/>
        <end position="594"/>
    </location>
</feature>
<evidence type="ECO:0000256" key="3">
    <source>
        <dbReference type="ARBA" id="ARBA00022806"/>
    </source>
</evidence>
<evidence type="ECO:0000256" key="6">
    <source>
        <dbReference type="ARBA" id="ARBA00023054"/>
    </source>
</evidence>
<comment type="catalytic activity">
    <reaction evidence="9">
        <text>ATP + H2O = ADP + phosphate + H(+)</text>
        <dbReference type="Rhea" id="RHEA:13065"/>
        <dbReference type="ChEBI" id="CHEBI:15377"/>
        <dbReference type="ChEBI" id="CHEBI:15378"/>
        <dbReference type="ChEBI" id="CHEBI:30616"/>
        <dbReference type="ChEBI" id="CHEBI:43474"/>
        <dbReference type="ChEBI" id="CHEBI:456216"/>
        <dbReference type="EC" id="3.6.4.13"/>
    </reaction>
</comment>
<feature type="region of interest" description="Disordered" evidence="10">
    <location>
        <begin position="568"/>
        <end position="600"/>
    </location>
</feature>
<dbReference type="InterPro" id="IPR025313">
    <property type="entry name" value="SPB4-like_CTE"/>
</dbReference>
<dbReference type="InterPro" id="IPR027417">
    <property type="entry name" value="P-loop_NTPase"/>
</dbReference>
<evidence type="ECO:0000313" key="14">
    <source>
        <dbReference type="Proteomes" id="UP000792457"/>
    </source>
</evidence>
<comment type="caution">
    <text evidence="13">The sequence shown here is derived from an EMBL/GenBank/DDBJ whole genome shotgun (WGS) entry which is preliminary data.</text>
</comment>
<keyword evidence="2 8" id="KW-0378">Hydrolase</keyword>
<dbReference type="GO" id="GO:0003723">
    <property type="term" value="F:RNA binding"/>
    <property type="evidence" value="ECO:0007669"/>
    <property type="project" value="UniProtKB-UniRule"/>
</dbReference>
<dbReference type="Pfam" id="PF00271">
    <property type="entry name" value="Helicase_C"/>
    <property type="match status" value="1"/>
</dbReference>
<sequence length="630" mass="71479">MSKSMLKWEELKVKLSAHVLKMIQKSGFPTMTPVQAACIPLMIKQKDVTVEAVTGSGKTLAFLIPVMEMIQKRRDDLRPKEVFAIIVSPTRELATQTWEVLSNLVELLPPEARKPSYSLLVGGVGGEASVLADALKLSEGKGCNILVVTPGRLEDLMIHHGSNSGLPAAVKNLEILVLDEADRLLESGLEKSVCAVLPLLPRLRRTALFSATGVKDTAYLVRAGLRNPVQVTVTEKKKRCVSNEELQAGRGDEENAEENLRTPSSLDNFYAVCQPQSKLAQLISFLRSLKTPIKVMLFLPTCACVEYFSVVIKEFIKDLSLFSIHGKMKQKRYKIFDAFRKCDSGLLVCTDVMARGVDVPQVNWVIQYEPPSSAAAFVHRCGRTARMGNEGSALLLLLPSELPYLTFLELNQKVELTEMKMPGEVMDKEVLETCHRLQMKQREIFDAANRAFVSSVQAYVKHECSLILRLKGKYFLVIWLLFRFLVAKNNYGLLRLPKMPEIKDRIVSEFTSVDIDINTIAYSDKQREKARLEKLKEFKETGKWPTKKKEGHKMKQTLPWCESKEKKIERKLRKKEMKEKRKKDKGRQLKKKASKLSQEEIEELARDAALIRKLRNKKVYYILCLSLSHL</sequence>
<dbReference type="Pfam" id="PF00270">
    <property type="entry name" value="DEAD"/>
    <property type="match status" value="1"/>
</dbReference>
<reference evidence="13" key="2">
    <citation type="submission" date="2017-10" db="EMBL/GenBank/DDBJ databases">
        <title>Ladona fulva Genome sequencing and assembly.</title>
        <authorList>
            <person name="Murali S."/>
            <person name="Richards S."/>
            <person name="Bandaranaike D."/>
            <person name="Bellair M."/>
            <person name="Blankenburg K."/>
            <person name="Chao H."/>
            <person name="Dinh H."/>
            <person name="Doddapaneni H."/>
            <person name="Dugan-Rocha S."/>
            <person name="Elkadiri S."/>
            <person name="Gnanaolivu R."/>
            <person name="Hernandez B."/>
            <person name="Skinner E."/>
            <person name="Javaid M."/>
            <person name="Lee S."/>
            <person name="Li M."/>
            <person name="Ming W."/>
            <person name="Munidasa M."/>
            <person name="Muniz J."/>
            <person name="Nguyen L."/>
            <person name="Hughes D."/>
            <person name="Osuji N."/>
            <person name="Pu L.-L."/>
            <person name="Puazo M."/>
            <person name="Qu C."/>
            <person name="Quiroz J."/>
            <person name="Raj R."/>
            <person name="Weissenberger G."/>
            <person name="Xin Y."/>
            <person name="Zou X."/>
            <person name="Han Y."/>
            <person name="Worley K."/>
            <person name="Muzny D."/>
            <person name="Gibbs R."/>
        </authorList>
    </citation>
    <scope>NUCLEOTIDE SEQUENCE</scope>
    <source>
        <strain evidence="13">Sampled in the wild</strain>
    </source>
</reference>
<dbReference type="InterPro" id="IPR001650">
    <property type="entry name" value="Helicase_C-like"/>
</dbReference>
<organism evidence="13 14">
    <name type="scientific">Ladona fulva</name>
    <name type="common">Scarce chaser dragonfly</name>
    <name type="synonym">Libellula fulva</name>
    <dbReference type="NCBI Taxonomy" id="123851"/>
    <lineage>
        <taxon>Eukaryota</taxon>
        <taxon>Metazoa</taxon>
        <taxon>Ecdysozoa</taxon>
        <taxon>Arthropoda</taxon>
        <taxon>Hexapoda</taxon>
        <taxon>Insecta</taxon>
        <taxon>Pterygota</taxon>
        <taxon>Palaeoptera</taxon>
        <taxon>Odonata</taxon>
        <taxon>Epiprocta</taxon>
        <taxon>Anisoptera</taxon>
        <taxon>Libelluloidea</taxon>
        <taxon>Libellulidae</taxon>
        <taxon>Ladona</taxon>
    </lineage>
</organism>
<keyword evidence="6" id="KW-0175">Coiled coil</keyword>
<accession>A0A8K0KKP9</accession>
<evidence type="ECO:0000256" key="5">
    <source>
        <dbReference type="ARBA" id="ARBA00022884"/>
    </source>
</evidence>
<dbReference type="EMBL" id="KZ309084">
    <property type="protein sequence ID" value="KAG8236822.1"/>
    <property type="molecule type" value="Genomic_DNA"/>
</dbReference>
<dbReference type="InterPro" id="IPR000629">
    <property type="entry name" value="RNA-helicase_DEAD-box_CS"/>
</dbReference>
<dbReference type="OrthoDB" id="7396459at2759"/>
<feature type="domain" description="Helicase ATP-binding" evidence="11">
    <location>
        <begin position="39"/>
        <end position="231"/>
    </location>
</feature>
<dbReference type="SMART" id="SM00487">
    <property type="entry name" value="DEXDc"/>
    <property type="match status" value="1"/>
</dbReference>
<evidence type="ECO:0000256" key="7">
    <source>
        <dbReference type="ARBA" id="ARBA00038002"/>
    </source>
</evidence>
<dbReference type="Proteomes" id="UP000792457">
    <property type="component" value="Unassembled WGS sequence"/>
</dbReference>
<keyword evidence="14" id="KW-1185">Reference proteome</keyword>
<evidence type="ECO:0000256" key="9">
    <source>
        <dbReference type="RuleBase" id="RU365068"/>
    </source>
</evidence>
<feature type="non-terminal residue" evidence="13">
    <location>
        <position position="1"/>
    </location>
</feature>
<dbReference type="PROSITE" id="PS51194">
    <property type="entry name" value="HELICASE_CTER"/>
    <property type="match status" value="1"/>
</dbReference>
<dbReference type="CDD" id="cd18787">
    <property type="entry name" value="SF2_C_DEAD"/>
    <property type="match status" value="1"/>
</dbReference>
<protein>
    <recommendedName>
        <fullName evidence="9">ATP-dependent RNA helicase</fullName>
        <ecNumber evidence="9">3.6.4.13</ecNumber>
    </recommendedName>
</protein>
<dbReference type="Pfam" id="PF23681">
    <property type="entry name" value="CTT_SPB4"/>
    <property type="match status" value="1"/>
</dbReference>
<evidence type="ECO:0000256" key="10">
    <source>
        <dbReference type="SAM" id="MobiDB-lite"/>
    </source>
</evidence>
<comment type="function">
    <text evidence="9">RNA helicase.</text>
</comment>
<dbReference type="SMART" id="SM00490">
    <property type="entry name" value="HELICc"/>
    <property type="match status" value="1"/>
</dbReference>
<dbReference type="GO" id="GO:0003724">
    <property type="term" value="F:RNA helicase activity"/>
    <property type="evidence" value="ECO:0007669"/>
    <property type="project" value="UniProtKB-EC"/>
</dbReference>
<evidence type="ECO:0000259" key="11">
    <source>
        <dbReference type="PROSITE" id="PS51192"/>
    </source>
</evidence>
<keyword evidence="4 8" id="KW-0067">ATP-binding</keyword>
<dbReference type="InterPro" id="IPR056330">
    <property type="entry name" value="CTT_SPB4"/>
</dbReference>
<dbReference type="GO" id="GO:0016787">
    <property type="term" value="F:hydrolase activity"/>
    <property type="evidence" value="ECO:0007669"/>
    <property type="project" value="UniProtKB-KW"/>
</dbReference>
<dbReference type="PROSITE" id="PS00039">
    <property type="entry name" value="DEAD_ATP_HELICASE"/>
    <property type="match status" value="1"/>
</dbReference>
<dbReference type="PANTHER" id="PTHR24031">
    <property type="entry name" value="RNA HELICASE"/>
    <property type="match status" value="1"/>
</dbReference>
<comment type="similarity">
    <text evidence="7">Belongs to the DEAD box helicase family. DDX55/SPB4 subfamily.</text>
</comment>
<evidence type="ECO:0000259" key="12">
    <source>
        <dbReference type="PROSITE" id="PS51194"/>
    </source>
</evidence>
<keyword evidence="1 8" id="KW-0547">Nucleotide-binding</keyword>
<dbReference type="SMART" id="SM01178">
    <property type="entry name" value="DUF4217"/>
    <property type="match status" value="1"/>
</dbReference>
<dbReference type="InterPro" id="IPR011545">
    <property type="entry name" value="DEAD/DEAH_box_helicase_dom"/>
</dbReference>
<evidence type="ECO:0000256" key="4">
    <source>
        <dbReference type="ARBA" id="ARBA00022840"/>
    </source>
</evidence>
<dbReference type="Gene3D" id="3.40.50.300">
    <property type="entry name" value="P-loop containing nucleotide triphosphate hydrolases"/>
    <property type="match status" value="2"/>
</dbReference>
<dbReference type="AlphaFoldDB" id="A0A8K0KKP9"/>
<evidence type="ECO:0000256" key="8">
    <source>
        <dbReference type="RuleBase" id="RU000492"/>
    </source>
</evidence>
<evidence type="ECO:0000256" key="2">
    <source>
        <dbReference type="ARBA" id="ARBA00022801"/>
    </source>
</evidence>
<evidence type="ECO:0000256" key="1">
    <source>
        <dbReference type="ARBA" id="ARBA00022741"/>
    </source>
</evidence>
<keyword evidence="5 9" id="KW-0694">RNA-binding</keyword>
<dbReference type="PROSITE" id="PS51192">
    <property type="entry name" value="HELICASE_ATP_BIND_1"/>
    <property type="match status" value="1"/>
</dbReference>
<proteinExistence type="inferred from homology"/>
<evidence type="ECO:0000313" key="13">
    <source>
        <dbReference type="EMBL" id="KAG8236822.1"/>
    </source>
</evidence>
<reference evidence="13" key="1">
    <citation type="submission" date="2013-04" db="EMBL/GenBank/DDBJ databases">
        <authorList>
            <person name="Qu J."/>
            <person name="Murali S.C."/>
            <person name="Bandaranaike D."/>
            <person name="Bellair M."/>
            <person name="Blankenburg K."/>
            <person name="Chao H."/>
            <person name="Dinh H."/>
            <person name="Doddapaneni H."/>
            <person name="Downs B."/>
            <person name="Dugan-Rocha S."/>
            <person name="Elkadiri S."/>
            <person name="Gnanaolivu R.D."/>
            <person name="Hernandez B."/>
            <person name="Javaid M."/>
            <person name="Jayaseelan J.C."/>
            <person name="Lee S."/>
            <person name="Li M."/>
            <person name="Ming W."/>
            <person name="Munidasa M."/>
            <person name="Muniz J."/>
            <person name="Nguyen L."/>
            <person name="Ongeri F."/>
            <person name="Osuji N."/>
            <person name="Pu L.-L."/>
            <person name="Puazo M."/>
            <person name="Qu C."/>
            <person name="Quiroz J."/>
            <person name="Raj R."/>
            <person name="Weissenberger G."/>
            <person name="Xin Y."/>
            <person name="Zou X."/>
            <person name="Han Y."/>
            <person name="Richards S."/>
            <person name="Worley K."/>
            <person name="Muzny D."/>
            <person name="Gibbs R."/>
        </authorList>
    </citation>
    <scope>NUCLEOTIDE SEQUENCE</scope>
    <source>
        <strain evidence="13">Sampled in the wild</strain>
    </source>
</reference>
<dbReference type="EC" id="3.6.4.13" evidence="9"/>
<name>A0A8K0KKP9_LADFU</name>
<keyword evidence="3 8" id="KW-0347">Helicase</keyword>
<dbReference type="GO" id="GO:0005524">
    <property type="term" value="F:ATP binding"/>
    <property type="evidence" value="ECO:0007669"/>
    <property type="project" value="UniProtKB-UniRule"/>
</dbReference>
<dbReference type="CDD" id="cd17960">
    <property type="entry name" value="DEADc_DDX55"/>
    <property type="match status" value="1"/>
</dbReference>